<accession>A0A9D3WB22</accession>
<dbReference type="PANTHER" id="PTHR31286">
    <property type="entry name" value="GLYCINE-RICH CELL WALL STRUCTURAL PROTEIN 1.8-LIKE"/>
    <property type="match status" value="1"/>
</dbReference>
<gene>
    <name evidence="2" type="ORF">J1N35_008453</name>
</gene>
<evidence type="ECO:0000313" key="2">
    <source>
        <dbReference type="EMBL" id="KAH1115075.1"/>
    </source>
</evidence>
<dbReference type="AlphaFoldDB" id="A0A9D3WB22"/>
<dbReference type="InterPro" id="IPR025558">
    <property type="entry name" value="DUF4283"/>
</dbReference>
<dbReference type="OrthoDB" id="1705899at2759"/>
<evidence type="ECO:0000259" key="1">
    <source>
        <dbReference type="Pfam" id="PF14111"/>
    </source>
</evidence>
<name>A0A9D3WB22_9ROSI</name>
<sequence length="144" mass="16466">MDELEISLEGGDGGCSNLTRFMVARKIHSEKILNWKGVLSILKDIWSGDDILCVREVEGNIYAISFARERSYRRALAEGLWSVMGCPIQFQRWDGGDSISEMDFSSIQYWIQVHNLPMEWLSRKNVEIIGVRLGKVVEIDDDLV</sequence>
<dbReference type="PANTHER" id="PTHR31286:SF167">
    <property type="entry name" value="OS09G0268800 PROTEIN"/>
    <property type="match status" value="1"/>
</dbReference>
<reference evidence="2 3" key="1">
    <citation type="journal article" date="2021" name="Plant Biotechnol. J.">
        <title>Multi-omics assisted identification of the key and species-specific regulatory components of drought-tolerant mechanisms in Gossypium stocksii.</title>
        <authorList>
            <person name="Yu D."/>
            <person name="Ke L."/>
            <person name="Zhang D."/>
            <person name="Wu Y."/>
            <person name="Sun Y."/>
            <person name="Mei J."/>
            <person name="Sun J."/>
            <person name="Sun Y."/>
        </authorList>
    </citation>
    <scope>NUCLEOTIDE SEQUENCE [LARGE SCALE GENOMIC DNA]</scope>
    <source>
        <strain evidence="3">cv. E1</strain>
        <tissue evidence="2">Leaf</tissue>
    </source>
</reference>
<dbReference type="EMBL" id="JAIQCV010000003">
    <property type="protein sequence ID" value="KAH1115075.1"/>
    <property type="molecule type" value="Genomic_DNA"/>
</dbReference>
<dbReference type="Pfam" id="PF14111">
    <property type="entry name" value="DUF4283"/>
    <property type="match status" value="1"/>
</dbReference>
<dbReference type="Proteomes" id="UP000828251">
    <property type="component" value="Unassembled WGS sequence"/>
</dbReference>
<dbReference type="InterPro" id="IPR040256">
    <property type="entry name" value="At4g02000-like"/>
</dbReference>
<proteinExistence type="predicted"/>
<protein>
    <recommendedName>
        <fullName evidence="1">DUF4283 domain-containing protein</fullName>
    </recommendedName>
</protein>
<organism evidence="2 3">
    <name type="scientific">Gossypium stocksii</name>
    <dbReference type="NCBI Taxonomy" id="47602"/>
    <lineage>
        <taxon>Eukaryota</taxon>
        <taxon>Viridiplantae</taxon>
        <taxon>Streptophyta</taxon>
        <taxon>Embryophyta</taxon>
        <taxon>Tracheophyta</taxon>
        <taxon>Spermatophyta</taxon>
        <taxon>Magnoliopsida</taxon>
        <taxon>eudicotyledons</taxon>
        <taxon>Gunneridae</taxon>
        <taxon>Pentapetalae</taxon>
        <taxon>rosids</taxon>
        <taxon>malvids</taxon>
        <taxon>Malvales</taxon>
        <taxon>Malvaceae</taxon>
        <taxon>Malvoideae</taxon>
        <taxon>Gossypium</taxon>
    </lineage>
</organism>
<keyword evidence="3" id="KW-1185">Reference proteome</keyword>
<evidence type="ECO:0000313" key="3">
    <source>
        <dbReference type="Proteomes" id="UP000828251"/>
    </source>
</evidence>
<feature type="domain" description="DUF4283" evidence="1">
    <location>
        <begin position="17"/>
        <end position="94"/>
    </location>
</feature>
<comment type="caution">
    <text evidence="2">The sequence shown here is derived from an EMBL/GenBank/DDBJ whole genome shotgun (WGS) entry which is preliminary data.</text>
</comment>